<evidence type="ECO:0000313" key="2">
    <source>
        <dbReference type="Proteomes" id="UP000465810"/>
    </source>
</evidence>
<name>A0A7X4GII3_9SPHN</name>
<reference evidence="1 2" key="1">
    <citation type="submission" date="2019-12" db="EMBL/GenBank/DDBJ databases">
        <authorList>
            <person name="Feng G."/>
            <person name="Zhu H."/>
        </authorList>
    </citation>
    <scope>NUCLEOTIDE SEQUENCE [LARGE SCALE GENOMIC DNA]</scope>
    <source>
        <strain evidence="1 2">FGD1</strain>
    </source>
</reference>
<sequence length="208" mass="22529">MPPVKDLAQLGQRIAATHGWAAARAFKAYEWDERDRARIAACASDILKVFPKGTGHEHALSAALAVELERRLEAPVHLVAGTLSLDGHPVIGNRLAFDGARVFAAEEPSWAGHLWVMVGPHVIDAAIFRIANSPACAPALARHVHSVFGSETGLYADHWRRSRRLGLEYEPQYVLSGEDVTRLMATAYRLIAAGSSDVAPAGDPADRR</sequence>
<dbReference type="EMBL" id="WVTD01000013">
    <property type="protein sequence ID" value="MYL99213.1"/>
    <property type="molecule type" value="Genomic_DNA"/>
</dbReference>
<organism evidence="1 2">
    <name type="scientific">Novosphingobium silvae</name>
    <dbReference type="NCBI Taxonomy" id="2692619"/>
    <lineage>
        <taxon>Bacteria</taxon>
        <taxon>Pseudomonadati</taxon>
        <taxon>Pseudomonadota</taxon>
        <taxon>Alphaproteobacteria</taxon>
        <taxon>Sphingomonadales</taxon>
        <taxon>Sphingomonadaceae</taxon>
        <taxon>Novosphingobium</taxon>
    </lineage>
</organism>
<dbReference type="RefSeq" id="WP_160986724.1">
    <property type="nucleotide sequence ID" value="NZ_WVTD01000013.1"/>
</dbReference>
<protein>
    <submittedName>
        <fullName evidence="1">Uncharacterized protein</fullName>
    </submittedName>
</protein>
<keyword evidence="2" id="KW-1185">Reference proteome</keyword>
<dbReference type="Proteomes" id="UP000465810">
    <property type="component" value="Unassembled WGS sequence"/>
</dbReference>
<comment type="caution">
    <text evidence="1">The sequence shown here is derived from an EMBL/GenBank/DDBJ whole genome shotgun (WGS) entry which is preliminary data.</text>
</comment>
<accession>A0A7X4GII3</accession>
<gene>
    <name evidence="1" type="ORF">GR702_15710</name>
</gene>
<dbReference type="AlphaFoldDB" id="A0A7X4GII3"/>
<evidence type="ECO:0000313" key="1">
    <source>
        <dbReference type="EMBL" id="MYL99213.1"/>
    </source>
</evidence>
<proteinExistence type="predicted"/>